<name>A0A6N2K0M8_SALVM</name>
<dbReference type="InterPro" id="IPR037045">
    <property type="entry name" value="S8pro/Inhibitor_I9_sf"/>
</dbReference>
<dbReference type="Gene3D" id="3.30.70.80">
    <property type="entry name" value="Peptidase S8 propeptide/proteinase inhibitor I9"/>
    <property type="match status" value="1"/>
</dbReference>
<proteinExistence type="predicted"/>
<evidence type="ECO:0000313" key="1">
    <source>
        <dbReference type="EMBL" id="VFU20591.1"/>
    </source>
</evidence>
<accession>A0A6N2K0M8</accession>
<organism evidence="1">
    <name type="scientific">Salix viminalis</name>
    <name type="common">Common osier</name>
    <name type="synonym">Basket willow</name>
    <dbReference type="NCBI Taxonomy" id="40686"/>
    <lineage>
        <taxon>Eukaryota</taxon>
        <taxon>Viridiplantae</taxon>
        <taxon>Streptophyta</taxon>
        <taxon>Embryophyta</taxon>
        <taxon>Tracheophyta</taxon>
        <taxon>Spermatophyta</taxon>
        <taxon>Magnoliopsida</taxon>
        <taxon>eudicotyledons</taxon>
        <taxon>Gunneridae</taxon>
        <taxon>Pentapetalae</taxon>
        <taxon>rosids</taxon>
        <taxon>fabids</taxon>
        <taxon>Malpighiales</taxon>
        <taxon>Salicaceae</taxon>
        <taxon>Saliceae</taxon>
        <taxon>Salix</taxon>
    </lineage>
</organism>
<reference evidence="1" key="1">
    <citation type="submission" date="2019-03" db="EMBL/GenBank/DDBJ databases">
        <authorList>
            <person name="Mank J."/>
            <person name="Almeida P."/>
        </authorList>
    </citation>
    <scope>NUCLEOTIDE SEQUENCE</scope>
    <source>
        <strain evidence="1">78183</strain>
    </source>
</reference>
<dbReference type="AlphaFoldDB" id="A0A6N2K0M8"/>
<gene>
    <name evidence="1" type="ORF">SVIM_LOCUS6694</name>
</gene>
<sequence length="79" mass="9030">MRSQGFAAKLKKEEARAMEKKEGFVSAWPQNVLNVKTTYTPNFLGLQQNLGFWNHSNYGKGVHQIILHSAMKECLPHLM</sequence>
<protein>
    <submittedName>
        <fullName evidence="1">Uncharacterized protein</fullName>
    </submittedName>
</protein>
<dbReference type="EMBL" id="CAADRP010000001">
    <property type="protein sequence ID" value="VFU20591.1"/>
    <property type="molecule type" value="Genomic_DNA"/>
</dbReference>